<proteinExistence type="predicted"/>
<reference evidence="2" key="2">
    <citation type="submission" date="2023-01" db="EMBL/GenBank/DDBJ databases">
        <title>Draft genome sequence of Devosia yakushimensis strain NBRC 103855.</title>
        <authorList>
            <person name="Sun Q."/>
            <person name="Mori K."/>
        </authorList>
    </citation>
    <scope>NUCLEOTIDE SEQUENCE</scope>
    <source>
        <strain evidence="2">NBRC 103855</strain>
    </source>
</reference>
<gene>
    <name evidence="2" type="ORF">GCM10007913_40570</name>
</gene>
<evidence type="ECO:0000313" key="2">
    <source>
        <dbReference type="EMBL" id="GLQ12125.1"/>
    </source>
</evidence>
<dbReference type="Gene3D" id="3.10.450.50">
    <property type="match status" value="2"/>
</dbReference>
<dbReference type="InterPro" id="IPR009959">
    <property type="entry name" value="Cyclase_SnoaL-like"/>
</dbReference>
<keyword evidence="3" id="KW-1185">Reference proteome</keyword>
<protein>
    <recommendedName>
        <fullName evidence="1">SnoaL-like domain-containing protein</fullName>
    </recommendedName>
</protein>
<dbReference type="Pfam" id="PF07366">
    <property type="entry name" value="SnoaL"/>
    <property type="match status" value="1"/>
</dbReference>
<dbReference type="Proteomes" id="UP001161406">
    <property type="component" value="Unassembled WGS sequence"/>
</dbReference>
<dbReference type="RefSeq" id="WP_284393929.1">
    <property type="nucleotide sequence ID" value="NZ_BSNG01000003.1"/>
</dbReference>
<sequence length="263" mass="29050">MTTSNKEIVTHFYDQLFTHGNLNVIDQYIGNEYINHNPNGGDGADSLRGFIKYFKGAHPQMTHTVHRVLAENDLVLLHSHAILDPGTPGSAVIDIYRVDDGKIVEHWDVIQPVPETSTSGNDMFTTLSDPAGPSPDPTASAAASKKVVLAFLDELTAKRDLSAYDRHVAGPYYQHNPTRVNGAEAEREGFVQTFAAMPNLSIDVKRVIADGDMVAAHIHFKPSPDDRGAALMEFFRVRDGKVVEHWDAMQPVPETSRNTNTMF</sequence>
<reference evidence="2" key="1">
    <citation type="journal article" date="2014" name="Int. J. Syst. Evol. Microbiol.">
        <title>Complete genome of a new Firmicutes species belonging to the dominant human colonic microbiota ('Ruminococcus bicirculans') reveals two chromosomes and a selective capacity to utilize plant glucans.</title>
        <authorList>
            <consortium name="NISC Comparative Sequencing Program"/>
            <person name="Wegmann U."/>
            <person name="Louis P."/>
            <person name="Goesmann A."/>
            <person name="Henrissat B."/>
            <person name="Duncan S.H."/>
            <person name="Flint H.J."/>
        </authorList>
    </citation>
    <scope>NUCLEOTIDE SEQUENCE</scope>
    <source>
        <strain evidence="2">NBRC 103855</strain>
    </source>
</reference>
<dbReference type="Pfam" id="PF12680">
    <property type="entry name" value="SnoaL_2"/>
    <property type="match status" value="1"/>
</dbReference>
<dbReference type="EMBL" id="BSNG01000003">
    <property type="protein sequence ID" value="GLQ12125.1"/>
    <property type="molecule type" value="Genomic_DNA"/>
</dbReference>
<evidence type="ECO:0000313" key="3">
    <source>
        <dbReference type="Proteomes" id="UP001161406"/>
    </source>
</evidence>
<evidence type="ECO:0000259" key="1">
    <source>
        <dbReference type="Pfam" id="PF12680"/>
    </source>
</evidence>
<dbReference type="SUPFAM" id="SSF54427">
    <property type="entry name" value="NTF2-like"/>
    <property type="match status" value="2"/>
</dbReference>
<comment type="caution">
    <text evidence="2">The sequence shown here is derived from an EMBL/GenBank/DDBJ whole genome shotgun (WGS) entry which is preliminary data.</text>
</comment>
<name>A0ABQ5UJW3_9HYPH</name>
<dbReference type="PANTHER" id="PTHR38436">
    <property type="entry name" value="POLYKETIDE CYCLASE SNOAL-LIKE DOMAIN"/>
    <property type="match status" value="1"/>
</dbReference>
<organism evidence="2 3">
    <name type="scientific">Devosia yakushimensis</name>
    <dbReference type="NCBI Taxonomy" id="470028"/>
    <lineage>
        <taxon>Bacteria</taxon>
        <taxon>Pseudomonadati</taxon>
        <taxon>Pseudomonadota</taxon>
        <taxon>Alphaproteobacteria</taxon>
        <taxon>Hyphomicrobiales</taxon>
        <taxon>Devosiaceae</taxon>
        <taxon>Devosia</taxon>
    </lineage>
</organism>
<accession>A0ABQ5UJW3</accession>
<feature type="domain" description="SnoaL-like" evidence="1">
    <location>
        <begin position="9"/>
        <end position="106"/>
    </location>
</feature>
<dbReference type="InterPro" id="IPR032710">
    <property type="entry name" value="NTF2-like_dom_sf"/>
</dbReference>
<dbReference type="PANTHER" id="PTHR38436:SF1">
    <property type="entry name" value="ESTER CYCLASE"/>
    <property type="match status" value="1"/>
</dbReference>
<dbReference type="InterPro" id="IPR037401">
    <property type="entry name" value="SnoaL-like"/>
</dbReference>